<reference evidence="1 2" key="1">
    <citation type="submission" date="2019-09" db="EMBL/GenBank/DDBJ databases">
        <title>Whole genome sequencing of Microbacterium maritypicum.</title>
        <authorList>
            <person name="Lenchi N."/>
        </authorList>
    </citation>
    <scope>NUCLEOTIDE SEQUENCE [LARGE SCALE GENOMIC DNA]</scope>
    <source>
        <strain evidence="1 2">DSM 12512</strain>
    </source>
</reference>
<gene>
    <name evidence="1" type="ORF">F6W70_16355</name>
</gene>
<protein>
    <submittedName>
        <fullName evidence="1">Uncharacterized protein</fullName>
    </submittedName>
</protein>
<organism evidence="1 2">
    <name type="scientific">Microbacterium maritypicum</name>
    <name type="common">Microbacterium liquefaciens</name>
    <dbReference type="NCBI Taxonomy" id="33918"/>
    <lineage>
        <taxon>Bacteria</taxon>
        <taxon>Bacillati</taxon>
        <taxon>Actinomycetota</taxon>
        <taxon>Actinomycetes</taxon>
        <taxon>Micrococcales</taxon>
        <taxon>Microbacteriaceae</taxon>
        <taxon>Microbacterium</taxon>
    </lineage>
</organism>
<dbReference type="EMBL" id="WAAQ01000003">
    <property type="protein sequence ID" value="KAB1881450.1"/>
    <property type="molecule type" value="Genomic_DNA"/>
</dbReference>
<dbReference type="RefSeq" id="WP_144052991.1">
    <property type="nucleotide sequence ID" value="NZ_BAAAIN010000005.1"/>
</dbReference>
<evidence type="ECO:0000313" key="1">
    <source>
        <dbReference type="EMBL" id="KAB1881450.1"/>
    </source>
</evidence>
<evidence type="ECO:0000313" key="2">
    <source>
        <dbReference type="Proteomes" id="UP000436027"/>
    </source>
</evidence>
<dbReference type="AlphaFoldDB" id="A0AAD3ZXK3"/>
<name>A0AAD3ZXK3_MICMQ</name>
<comment type="caution">
    <text evidence="1">The sequence shown here is derived from an EMBL/GenBank/DDBJ whole genome shotgun (WGS) entry which is preliminary data.</text>
</comment>
<sequence length="74" mass="8086">MGNNVTVVLSEEEALVLFEWLGAINETEAAVADPAQRRVLWDLEAKLESLLPMVFDSHYAERVAAAKKAVSSGQ</sequence>
<dbReference type="Proteomes" id="UP000436027">
    <property type="component" value="Unassembled WGS sequence"/>
</dbReference>
<accession>A0AAD3ZXK3</accession>
<proteinExistence type="predicted"/>